<feature type="domain" description="Tc toxin complex TcA C-terminal TcB-binding" evidence="1">
    <location>
        <begin position="1637"/>
        <end position="1926"/>
    </location>
</feature>
<dbReference type="Pfam" id="PF18276">
    <property type="entry name" value="TcA_TcB_BD"/>
    <property type="match status" value="1"/>
</dbReference>
<feature type="domain" description="Neuraminidase-like" evidence="2">
    <location>
        <begin position="805"/>
        <end position="946"/>
    </location>
</feature>
<evidence type="ECO:0000259" key="1">
    <source>
        <dbReference type="Pfam" id="PF18276"/>
    </source>
</evidence>
<dbReference type="InterPro" id="IPR040840">
    <property type="entry name" value="TcA_TcB_BD"/>
</dbReference>
<sequence>MTKIVENTFGTENVYSECDDCQSVLSPAAYFVKLMETVEKYIKPNTLNSRRPDLENIKLDCDNTNKEKLYLEVANQIMEEKLKKESKGNILQKLATAKYPFNLPANFPLIGIRAYLKEHNISLAEMYKILIKDANTTAESLHLSPETYQIIISTEETELKEVYGVDNLEGLAKVDLFIAKANISYDELELLLDSYNKIKKLADSAKLTIKDKTISNIDNNALGFLHRFIRLAVQLDWSFTELGQILLIIDKNEINSDTIKLIAAVKNLQNKLKQPLNKISELCYSSVDFFVTNKVPEELRELLKKDYQQFQDIIDANVNISSTLQDILKVNGNELSYLVNYNDAKDKSKSSGNLRLLRIYKQVSLAKVVSIPILELIKFLSQLQINELNFTNIEHVIELNDWLKKYSITIKQLNDLLNPPISFQEQVSKIEKEIEEQSKSSKLSREELLYSIISQYAEVQTDLFNAIYEFTKKYTKFEVQVKPLLQNIVIFTALKLSAEDVNNITKHVDFYGIVSNWSLEQIKTIVSYKVLTDQFSNNDITFSKYTDWLRGTDYKESEVIEKIESLTNWNRNTLKKIKEIEIFKENFTKEKNSIESLTKIKLVMDVVTESGINDVALLQLRDLYTLKVDSESDWRKYNDTLGNLELSENDEVKERVKKYLAEQKRDILARYLVHILKLKDMRELYSHLLIDVEMSDCSKISPLKAALNSVQLYIHRSIMGLEKDVTIDKELNEEKWKWLSSYREWEAISKINLYPENYLNPTLQKIISPEYKTLQNTLMQGNITDEAVSNGYLKYFEDFEGVSTLKIVDSYFEEVEDKIFGAKKDTLYIIGRTIAQPYNYYYRTAVFDKDNEKFVYWTAWEKIESAIPAETVTPIYAFNRLFIFWLQQVTKKESEKGKQDDLSDKIYATINYIFQKPSGSWSAPHELASSIKIDIDKAEEKNKLHWKKVAAFYLREKEREEGRIIILMGEMREGKTFNLFTLDEDLTVENRNGEFADFSLEGERYSCAIDKDKKDQLFLGLNKNIFKSNATNQSDSKENFIQGGTKLLGDFKISLAQQVMNKPGWFIIEGNLKGENVHESFLLFTNKAYDLSRISEKSTYEIIDQKKLECKYNSPAPKMPIEDVSFTFVRLNITGNVRELRKKAYLGNPKRVLTLDSQKFEQLKFNRFEPTAKVSHPPGNTLDFNGAYGIYLWEIFYHIPTLIAWHLNQEQDFSIAQKWYQYILDPNNTEQPWQFLPFIQGKNIIDYLKDSQTKTELEIDPYDPYIIAKQNIESFKKYIIISYVDNLIDWGNMLFAKGSWEGLNQATMIYIRAWDLLGPKPIKNGKHETIAKSFKELKGLSIAQMEAKLPASAQNIQIPYKRRSINEIINITKYDDYFCTPPNKEFIDLWNRIEDELYKIRHCLDRTGKSSVLPLFDSPIDPNQRVAETSSGNNIKIPDQSIPHYRFSYMISYAKSIVETVIQFGNELLSALEKKDTETLAVLYNKQEGIMANLITSIKEKIIEALKKEKDGLNESLLNAKNRQSHYERLIINDLSAGEKEAIALSSTAIDVRTGVAVTRGVAAAAHLIPTVYGLAVGAFQPGNAIEVGANIAESAAMILNEKAQIAYTTENYRRRAEDWELQKAMASYDTEQINYQIEGNKIYQDNAIQDLKAHKKSIEQIQEKEEFFRSKFTNRELYNWMRGKIARVYFQAYKMALEVAVQAEKAYQYELNNNKSYITANSWNSMKEGLLAGNNLKFQLEEMIKNYNNDNKRALEITKVISLKQMDPLALHELKNKGSCKFSFTEKLFDLDFPGHYCRKIKNIRITVPAVVGPYENIHASLQQTSNKVVLKDDIDAIKFLLGEKGINQPDSNVLRTDFKPNQQIAISKGDQDSGLFELNFNDERYLPFEGTGAVSDWELNLPQGTNRFNVSTISDVIIHVDYTAFDGGKGFRQDVQNLSTLKCISEMLLLNLSVAYPDAWEKFKQKYDELTFKPSAEIFPTYVKNPEIGDSIYVFPTPQAPNMKITVNSCNWDPKSYKINIDKSSIKLDSDWKLKAAGTSSIDEITIIIPYTGEINWS</sequence>
<evidence type="ECO:0000259" key="2">
    <source>
        <dbReference type="Pfam" id="PF18413"/>
    </source>
</evidence>
<gene>
    <name evidence="4" type="ORF">ABS861_00020</name>
    <name evidence="5" type="ORF">ABS861_04150</name>
</gene>
<dbReference type="EMBL" id="CP158587">
    <property type="protein sequence ID" value="XCA34566.1"/>
    <property type="molecule type" value="Genomic_DNA"/>
</dbReference>
<name>A0AAU7YIX0_9RICK</name>
<protein>
    <submittedName>
        <fullName evidence="4">Neuraminidase-like domain-containing protein</fullName>
    </submittedName>
</protein>
<organism evidence="4">
    <name type="scientific">Wolbachia endosymbiont of Oeneis ivallda</name>
    <dbReference type="NCBI Taxonomy" id="3171168"/>
    <lineage>
        <taxon>Bacteria</taxon>
        <taxon>Pseudomonadati</taxon>
        <taxon>Pseudomonadota</taxon>
        <taxon>Alphaproteobacteria</taxon>
        <taxon>Rickettsiales</taxon>
        <taxon>Anaplasmataceae</taxon>
        <taxon>Wolbachieae</taxon>
        <taxon>Wolbachia</taxon>
    </lineage>
</organism>
<dbReference type="Pfam" id="PF20220">
    <property type="entry name" value="ABC_toxin_N"/>
    <property type="match status" value="1"/>
</dbReference>
<dbReference type="InterPro" id="IPR046839">
    <property type="entry name" value="ABC_toxin_N"/>
</dbReference>
<evidence type="ECO:0000313" key="5">
    <source>
        <dbReference type="EMBL" id="XCA34566.1"/>
    </source>
</evidence>
<proteinExistence type="predicted"/>
<dbReference type="Pfam" id="PF18413">
    <property type="entry name" value="Neuraminidase"/>
    <property type="match status" value="1"/>
</dbReference>
<reference evidence="4" key="1">
    <citation type="submission" date="2024-06" db="EMBL/GenBank/DDBJ databases">
        <title>Genome assembly of the Oeneis chryxus ivallda.</title>
        <authorList>
            <person name="MacDonald Z."/>
            <person name="Shaffer H.B."/>
            <person name="Gillespie T."/>
            <person name="Marimuthu M.P.A."/>
            <person name="Nguyen O."/>
            <person name="Fairbairn C.W."/>
            <person name="Seligmann W.E."/>
            <person name="Escalona M."/>
            <person name="Miller C."/>
            <person name="Toffelmier E."/>
        </authorList>
    </citation>
    <scope>NUCLEOTIDE SEQUENCE</scope>
    <source>
        <strain evidence="4">CCGP_102_HBS-TG_Oc004</strain>
    </source>
</reference>
<dbReference type="EMBL" id="CP158587">
    <property type="protein sequence ID" value="XCA33846.1"/>
    <property type="molecule type" value="Genomic_DNA"/>
</dbReference>
<evidence type="ECO:0000259" key="3">
    <source>
        <dbReference type="Pfam" id="PF20220"/>
    </source>
</evidence>
<accession>A0AAU7YIX0</accession>
<evidence type="ECO:0000313" key="4">
    <source>
        <dbReference type="EMBL" id="XCA33846.1"/>
    </source>
</evidence>
<feature type="domain" description="ABC toxin N-terminal" evidence="3">
    <location>
        <begin position="660"/>
        <end position="774"/>
    </location>
</feature>
<dbReference type="InterPro" id="IPR041079">
    <property type="entry name" value="Neuraminidase-like"/>
</dbReference>